<reference evidence="4" key="1">
    <citation type="submission" date="2020-04" db="EMBL/GenBank/DDBJ databases">
        <authorList>
            <person name="Alioto T."/>
            <person name="Alioto T."/>
            <person name="Gomez Garrido J."/>
        </authorList>
    </citation>
    <scope>NUCLEOTIDE SEQUENCE</scope>
    <source>
        <strain evidence="4">A484AB</strain>
    </source>
</reference>
<dbReference type="GO" id="GO:0006310">
    <property type="term" value="P:DNA recombination"/>
    <property type="evidence" value="ECO:0007669"/>
    <property type="project" value="UniProtKB-KW"/>
</dbReference>
<evidence type="ECO:0000313" key="5">
    <source>
        <dbReference type="Proteomes" id="UP001152795"/>
    </source>
</evidence>
<dbReference type="GO" id="GO:0043139">
    <property type="term" value="F:5'-3' DNA helicase activity"/>
    <property type="evidence" value="ECO:0007669"/>
    <property type="project" value="UniProtKB-EC"/>
</dbReference>
<keyword evidence="1" id="KW-0067">ATP-binding</keyword>
<sequence length="351" mass="40073">MRKSSRNVVFINTSPPSDRVELLKPLSEIEKMSDESEEIHSGGLLKRYVERPDSLNLITLTDWAAWYDSSGLTKYKKSVKTSDIDNLPLEDENNDDDLGVQNTECCVSSKKSIKKRSHARIIRSVWFNKESQPEKHYGELIMLFTPWRNEQADLMGAYSSFQEHYEARRDEINEQMEQYAVSPVTQDSERRDENEGNTDTHPDLNETYDVSEDLGIPSRLPNNEPLILNEMEDIEYRRLVQMAALKHYNKRAGEDFRRVQVLLLAPTGKAAYLIKGNTIHSALSIPASQSLKIYKPLNSGRLNTLRCELGALKLILLDEISMVGNRMFTVQLNNRLKDLKGSKDDFGGVSS</sequence>
<dbReference type="InterPro" id="IPR027417">
    <property type="entry name" value="P-loop_NTPase"/>
</dbReference>
<organism evidence="4 5">
    <name type="scientific">Paramuricea clavata</name>
    <name type="common">Red gorgonian</name>
    <name type="synonym">Violescent sea-whip</name>
    <dbReference type="NCBI Taxonomy" id="317549"/>
    <lineage>
        <taxon>Eukaryota</taxon>
        <taxon>Metazoa</taxon>
        <taxon>Cnidaria</taxon>
        <taxon>Anthozoa</taxon>
        <taxon>Octocorallia</taxon>
        <taxon>Malacalcyonacea</taxon>
        <taxon>Plexauridae</taxon>
        <taxon>Paramuricea</taxon>
    </lineage>
</organism>
<dbReference type="GO" id="GO:0005524">
    <property type="term" value="F:ATP binding"/>
    <property type="evidence" value="ECO:0007669"/>
    <property type="project" value="UniProtKB-KW"/>
</dbReference>
<comment type="similarity">
    <text evidence="1">Belongs to the helicase family.</text>
</comment>
<keyword evidence="1" id="KW-0233">DNA recombination</keyword>
<dbReference type="GO" id="GO:0006281">
    <property type="term" value="P:DNA repair"/>
    <property type="evidence" value="ECO:0007669"/>
    <property type="project" value="UniProtKB-KW"/>
</dbReference>
<name>A0A6S7IAY8_PARCT</name>
<keyword evidence="1" id="KW-0234">DNA repair</keyword>
<dbReference type="EC" id="5.6.2.3" evidence="1"/>
<keyword evidence="5" id="KW-1185">Reference proteome</keyword>
<dbReference type="InterPro" id="IPR010285">
    <property type="entry name" value="DNA_helicase_pif1-like_DEAD"/>
</dbReference>
<feature type="domain" description="DNA helicase Pif1-like DEAD-box helicase" evidence="3">
    <location>
        <begin position="259"/>
        <end position="349"/>
    </location>
</feature>
<keyword evidence="1 4" id="KW-0347">Helicase</keyword>
<dbReference type="GO" id="GO:0016787">
    <property type="term" value="F:hydrolase activity"/>
    <property type="evidence" value="ECO:0007669"/>
    <property type="project" value="UniProtKB-KW"/>
</dbReference>
<comment type="catalytic activity">
    <reaction evidence="1">
        <text>ATP + H2O = ADP + phosphate + H(+)</text>
        <dbReference type="Rhea" id="RHEA:13065"/>
        <dbReference type="ChEBI" id="CHEBI:15377"/>
        <dbReference type="ChEBI" id="CHEBI:15378"/>
        <dbReference type="ChEBI" id="CHEBI:30616"/>
        <dbReference type="ChEBI" id="CHEBI:43474"/>
        <dbReference type="ChEBI" id="CHEBI:456216"/>
        <dbReference type="EC" id="5.6.2.3"/>
    </reaction>
</comment>
<evidence type="ECO:0000259" key="3">
    <source>
        <dbReference type="Pfam" id="PF05970"/>
    </source>
</evidence>
<evidence type="ECO:0000313" key="4">
    <source>
        <dbReference type="EMBL" id="CAB4015874.1"/>
    </source>
</evidence>
<proteinExistence type="inferred from homology"/>
<gene>
    <name evidence="4" type="ORF">PACLA_8A062944</name>
</gene>
<dbReference type="PANTHER" id="PTHR47642:SF8">
    <property type="entry name" value="ATP-DEPENDENT DNA HELICASE"/>
    <property type="match status" value="1"/>
</dbReference>
<comment type="cofactor">
    <cofactor evidence="1">
        <name>Mg(2+)</name>
        <dbReference type="ChEBI" id="CHEBI:18420"/>
    </cofactor>
</comment>
<dbReference type="EMBL" id="CACRXK020008879">
    <property type="protein sequence ID" value="CAB4015874.1"/>
    <property type="molecule type" value="Genomic_DNA"/>
</dbReference>
<comment type="caution">
    <text evidence="4">The sequence shown here is derived from an EMBL/GenBank/DDBJ whole genome shotgun (WGS) entry which is preliminary data.</text>
</comment>
<dbReference type="Proteomes" id="UP001152795">
    <property type="component" value="Unassembled WGS sequence"/>
</dbReference>
<dbReference type="InterPro" id="IPR051055">
    <property type="entry name" value="PIF1_helicase"/>
</dbReference>
<dbReference type="Gene3D" id="3.40.50.300">
    <property type="entry name" value="P-loop containing nucleotide triphosphate hydrolases"/>
    <property type="match status" value="1"/>
</dbReference>
<feature type="region of interest" description="Disordered" evidence="2">
    <location>
        <begin position="180"/>
        <end position="215"/>
    </location>
</feature>
<keyword evidence="1" id="KW-0378">Hydrolase</keyword>
<keyword evidence="1" id="KW-0227">DNA damage</keyword>
<dbReference type="OrthoDB" id="5988894at2759"/>
<dbReference type="GO" id="GO:0000723">
    <property type="term" value="P:telomere maintenance"/>
    <property type="evidence" value="ECO:0007669"/>
    <property type="project" value="InterPro"/>
</dbReference>
<dbReference type="Pfam" id="PF05970">
    <property type="entry name" value="PIF1"/>
    <property type="match status" value="1"/>
</dbReference>
<keyword evidence="1" id="KW-0547">Nucleotide-binding</keyword>
<feature type="compositionally biased region" description="Basic and acidic residues" evidence="2">
    <location>
        <begin position="187"/>
        <end position="204"/>
    </location>
</feature>
<evidence type="ECO:0000256" key="2">
    <source>
        <dbReference type="SAM" id="MobiDB-lite"/>
    </source>
</evidence>
<protein>
    <recommendedName>
        <fullName evidence="1">ATP-dependent DNA helicase</fullName>
        <ecNumber evidence="1">5.6.2.3</ecNumber>
    </recommendedName>
</protein>
<evidence type="ECO:0000256" key="1">
    <source>
        <dbReference type="RuleBase" id="RU363044"/>
    </source>
</evidence>
<dbReference type="AlphaFoldDB" id="A0A6S7IAY8"/>
<accession>A0A6S7IAY8</accession>
<dbReference type="PANTHER" id="PTHR47642">
    <property type="entry name" value="ATP-DEPENDENT DNA HELICASE"/>
    <property type="match status" value="1"/>
</dbReference>